<dbReference type="InterPro" id="IPR046866">
    <property type="entry name" value="FapA_N"/>
</dbReference>
<accession>W4QB78</accession>
<dbReference type="PANTHER" id="PTHR38032:SF1">
    <property type="entry name" value="RNA-BINDING PROTEIN KHPB N-TERMINAL DOMAIN-CONTAINING PROTEIN"/>
    <property type="match status" value="1"/>
</dbReference>
<dbReference type="AlphaFoldDB" id="W4QB78"/>
<dbReference type="InterPro" id="IPR046865">
    <property type="entry name" value="FapA_b_solenoid"/>
</dbReference>
<evidence type="ECO:0000313" key="2">
    <source>
        <dbReference type="EMBL" id="GAE29270.1"/>
    </source>
</evidence>
<dbReference type="InterPro" id="IPR005646">
    <property type="entry name" value="FapA"/>
</dbReference>
<dbReference type="RefSeq" id="WP_035340634.1">
    <property type="nucleotide sequence ID" value="NZ_BAUU01000003.1"/>
</dbReference>
<evidence type="ECO:0000259" key="1">
    <source>
        <dbReference type="Pfam" id="PF20250"/>
    </source>
</evidence>
<dbReference type="STRING" id="1236971.JCM9152_617"/>
<sequence>MVDVAEFYEVIVSKDKMNATIRQVEKRNEDDKVTAEDLKRLLYDHDVVYGIDESVLNLFVNTPIISQELVVAKGKAPKDGHNAYLKPISFSEKAKDIESYENIDMRDVVNIPTVEIGEKVGEKIQATLGEDGININNEQVPAKPGRDFKLAKGKNTKISEDELELYSLINGQISVDKYTVHVHPTYEIKGDLSMKTGNVDFVGNVIINGNVPAGYSVNAVGDIRVTGTVEAATLTSGGSIFIGSGVVGQHKSYLEAEKDIKTAFINEGTVKAGGIVEVTQTILHSQVTSGKMVICNRGRGLIVGGSISAIETIKAKEIGNDMHTQTDLFIGLTKDTIDEHKALEKEMSEINDSLKKLTQLLRTFLTKEKQNGTLEGRDKQTKLKVLRSYQENNEKKQKIQERYAELEDMIAKEGTGHVMAEKKMYGNVSVHFGKYKRTLRSNYSRPTVKMEDSEIKIITK</sequence>
<dbReference type="PANTHER" id="PTHR38032">
    <property type="entry name" value="POLYMERASE-RELATED"/>
    <property type="match status" value="1"/>
</dbReference>
<dbReference type="OrthoDB" id="9816426at2"/>
<dbReference type="EMBL" id="BAUU01000003">
    <property type="protein sequence ID" value="GAE29270.1"/>
    <property type="molecule type" value="Genomic_DNA"/>
</dbReference>
<organism evidence="2 3">
    <name type="scientific">Halalkalibacter hemicellulosilyticusJCM 9152</name>
    <dbReference type="NCBI Taxonomy" id="1236971"/>
    <lineage>
        <taxon>Bacteria</taxon>
        <taxon>Bacillati</taxon>
        <taxon>Bacillota</taxon>
        <taxon>Bacilli</taxon>
        <taxon>Bacillales</taxon>
        <taxon>Bacillaceae</taxon>
        <taxon>Halalkalibacter</taxon>
    </lineage>
</organism>
<comment type="caution">
    <text evidence="2">The sequence shown here is derived from an EMBL/GenBank/DDBJ whole genome shotgun (WGS) entry which is preliminary data.</text>
</comment>
<keyword evidence="3" id="KW-1185">Reference proteome</keyword>
<feature type="domain" description="Flagellar Assembly Protein A N-terminal region" evidence="1">
    <location>
        <begin position="9"/>
        <end position="177"/>
    </location>
</feature>
<evidence type="ECO:0000313" key="3">
    <source>
        <dbReference type="Proteomes" id="UP000018895"/>
    </source>
</evidence>
<dbReference type="Pfam" id="PF20250">
    <property type="entry name" value="FapA_N"/>
    <property type="match status" value="1"/>
</dbReference>
<dbReference type="Pfam" id="PF03961">
    <property type="entry name" value="FapA"/>
    <property type="match status" value="1"/>
</dbReference>
<gene>
    <name evidence="2" type="ORF">JCM9152_617</name>
</gene>
<proteinExistence type="predicted"/>
<name>W4QB78_9BACI</name>
<dbReference type="Proteomes" id="UP000018895">
    <property type="component" value="Unassembled WGS sequence"/>
</dbReference>
<reference evidence="2" key="1">
    <citation type="journal article" date="2014" name="Genome Announc.">
        <title>Draft Genome Sequences of Three Alkaliphilic Bacillus Strains, Bacillus wakoensis JCM 9140T, Bacillus akibai JCM 9157T, and Bacillus hemicellulosilyticus JCM 9152T.</title>
        <authorList>
            <person name="Yuki M."/>
            <person name="Oshima K."/>
            <person name="Suda W."/>
            <person name="Oshida Y."/>
            <person name="Kitamura K."/>
            <person name="Iida T."/>
            <person name="Hattori M."/>
            <person name="Ohkuma M."/>
        </authorList>
    </citation>
    <scope>NUCLEOTIDE SEQUENCE [LARGE SCALE GENOMIC DNA]</scope>
    <source>
        <strain evidence="2">JCM 9152</strain>
    </source>
</reference>
<protein>
    <recommendedName>
        <fullName evidence="1">Flagellar Assembly Protein A N-terminal region domain-containing protein</fullName>
    </recommendedName>
</protein>